<sequence>MAKKETEIILTQPVISLNGHEGDQVKVSSGYARNFLLPQGKAIPANAGNQRYIEALKASRAEREAAELDHMKDLHESLKSLRLHIKVKTGEGGKMFGSVTSGTICDELKNQFDVELEKKRVHLPKAIKKVGEFDVKLNLHAEIEAELKVYVESE</sequence>
<gene>
    <name evidence="7" type="ORF">METZ01_LOCUS369467</name>
</gene>
<feature type="domain" description="Ribosomal protein L9" evidence="6">
    <location>
        <begin position="19"/>
        <end position="46"/>
    </location>
</feature>
<dbReference type="GO" id="GO:0006412">
    <property type="term" value="P:translation"/>
    <property type="evidence" value="ECO:0007669"/>
    <property type="project" value="InterPro"/>
</dbReference>
<keyword evidence="3" id="KW-0694">RNA-binding</keyword>
<dbReference type="Gene3D" id="3.10.430.100">
    <property type="entry name" value="Ribosomal protein L9, C-terminal domain"/>
    <property type="match status" value="1"/>
</dbReference>
<evidence type="ECO:0000256" key="3">
    <source>
        <dbReference type="ARBA" id="ARBA00022884"/>
    </source>
</evidence>
<dbReference type="SUPFAM" id="SSF55658">
    <property type="entry name" value="L9 N-domain-like"/>
    <property type="match status" value="1"/>
</dbReference>
<organism evidence="7">
    <name type="scientific">marine metagenome</name>
    <dbReference type="NCBI Taxonomy" id="408172"/>
    <lineage>
        <taxon>unclassified sequences</taxon>
        <taxon>metagenomes</taxon>
        <taxon>ecological metagenomes</taxon>
    </lineage>
</organism>
<dbReference type="InterPro" id="IPR036935">
    <property type="entry name" value="Ribosomal_bL9_N_sf"/>
</dbReference>
<comment type="similarity">
    <text evidence="1">Belongs to the bacterial ribosomal protein bL9 family.</text>
</comment>
<keyword evidence="2" id="KW-0699">rRNA-binding</keyword>
<evidence type="ECO:0000313" key="7">
    <source>
        <dbReference type="EMBL" id="SVD16613.1"/>
    </source>
</evidence>
<dbReference type="NCBIfam" id="TIGR00158">
    <property type="entry name" value="L9"/>
    <property type="match status" value="1"/>
</dbReference>
<evidence type="ECO:0000256" key="2">
    <source>
        <dbReference type="ARBA" id="ARBA00022730"/>
    </source>
</evidence>
<keyword evidence="4" id="KW-0689">Ribosomal protein</keyword>
<dbReference type="GO" id="GO:1990904">
    <property type="term" value="C:ribonucleoprotein complex"/>
    <property type="evidence" value="ECO:0007669"/>
    <property type="project" value="UniProtKB-KW"/>
</dbReference>
<dbReference type="PROSITE" id="PS00651">
    <property type="entry name" value="RIBOSOMAL_L9"/>
    <property type="match status" value="1"/>
</dbReference>
<dbReference type="GO" id="GO:0005840">
    <property type="term" value="C:ribosome"/>
    <property type="evidence" value="ECO:0007669"/>
    <property type="project" value="UniProtKB-KW"/>
</dbReference>
<evidence type="ECO:0000256" key="1">
    <source>
        <dbReference type="ARBA" id="ARBA00010605"/>
    </source>
</evidence>
<reference evidence="7" key="1">
    <citation type="submission" date="2018-05" db="EMBL/GenBank/DDBJ databases">
        <authorList>
            <person name="Lanie J.A."/>
            <person name="Ng W.-L."/>
            <person name="Kazmierczak K.M."/>
            <person name="Andrzejewski T.M."/>
            <person name="Davidsen T.M."/>
            <person name="Wayne K.J."/>
            <person name="Tettelin H."/>
            <person name="Glass J.I."/>
            <person name="Rusch D."/>
            <person name="Podicherti R."/>
            <person name="Tsui H.-C.T."/>
            <person name="Winkler M.E."/>
        </authorList>
    </citation>
    <scope>NUCLEOTIDE SEQUENCE</scope>
</reference>
<dbReference type="InterPro" id="IPR036791">
    <property type="entry name" value="Ribosomal_bL9_C_sf"/>
</dbReference>
<dbReference type="SUPFAM" id="SSF55653">
    <property type="entry name" value="Ribosomal protein L9 C-domain"/>
    <property type="match status" value="1"/>
</dbReference>
<dbReference type="Pfam" id="PF03948">
    <property type="entry name" value="Ribosomal_L9_C"/>
    <property type="match status" value="1"/>
</dbReference>
<dbReference type="GO" id="GO:0019843">
    <property type="term" value="F:rRNA binding"/>
    <property type="evidence" value="ECO:0007669"/>
    <property type="project" value="UniProtKB-KW"/>
</dbReference>
<dbReference type="AlphaFoldDB" id="A0A382T3Q7"/>
<dbReference type="PANTHER" id="PTHR21368">
    <property type="entry name" value="50S RIBOSOMAL PROTEIN L9"/>
    <property type="match status" value="1"/>
</dbReference>
<evidence type="ECO:0000256" key="4">
    <source>
        <dbReference type="ARBA" id="ARBA00022980"/>
    </source>
</evidence>
<dbReference type="HAMAP" id="MF_00503">
    <property type="entry name" value="Ribosomal_bL9"/>
    <property type="match status" value="1"/>
</dbReference>
<dbReference type="InterPro" id="IPR020594">
    <property type="entry name" value="Ribosomal_bL9_bac/chp"/>
</dbReference>
<proteinExistence type="inferred from homology"/>
<name>A0A382T3Q7_9ZZZZ</name>
<dbReference type="InterPro" id="IPR000244">
    <property type="entry name" value="Ribosomal_bL9"/>
</dbReference>
<dbReference type="Gene3D" id="3.40.5.10">
    <property type="entry name" value="Ribosomal protein L9, N-terminal domain"/>
    <property type="match status" value="1"/>
</dbReference>
<dbReference type="InterPro" id="IPR020070">
    <property type="entry name" value="Ribosomal_bL9_N"/>
</dbReference>
<dbReference type="InterPro" id="IPR009027">
    <property type="entry name" value="Ribosomal_bL9/RNase_H1_N"/>
</dbReference>
<dbReference type="Pfam" id="PF01281">
    <property type="entry name" value="Ribosomal_L9_N"/>
    <property type="match status" value="1"/>
</dbReference>
<evidence type="ECO:0000259" key="6">
    <source>
        <dbReference type="PROSITE" id="PS00651"/>
    </source>
</evidence>
<dbReference type="InterPro" id="IPR020069">
    <property type="entry name" value="Ribosomal_bL9_C"/>
</dbReference>
<accession>A0A382T3Q7</accession>
<dbReference type="EMBL" id="UINC01133593">
    <property type="protein sequence ID" value="SVD16613.1"/>
    <property type="molecule type" value="Genomic_DNA"/>
</dbReference>
<feature type="non-terminal residue" evidence="7">
    <location>
        <position position="154"/>
    </location>
</feature>
<protein>
    <recommendedName>
        <fullName evidence="6">Ribosomal protein L9 domain-containing protein</fullName>
    </recommendedName>
</protein>
<keyword evidence="5" id="KW-0687">Ribonucleoprotein</keyword>
<dbReference type="GO" id="GO:0003735">
    <property type="term" value="F:structural constituent of ribosome"/>
    <property type="evidence" value="ECO:0007669"/>
    <property type="project" value="InterPro"/>
</dbReference>
<evidence type="ECO:0000256" key="5">
    <source>
        <dbReference type="ARBA" id="ARBA00023274"/>
    </source>
</evidence>